<dbReference type="RefSeq" id="WP_099879940.1">
    <property type="nucleotide sequence ID" value="NZ_CP024608.1"/>
</dbReference>
<protein>
    <submittedName>
        <fullName evidence="2">Uncharacterized protein</fullName>
    </submittedName>
</protein>
<organism evidence="2 3">
    <name type="scientific">Massilia violaceinigra</name>
    <dbReference type="NCBI Taxonomy" id="2045208"/>
    <lineage>
        <taxon>Bacteria</taxon>
        <taxon>Pseudomonadati</taxon>
        <taxon>Pseudomonadota</taxon>
        <taxon>Betaproteobacteria</taxon>
        <taxon>Burkholderiales</taxon>
        <taxon>Oxalobacteraceae</taxon>
        <taxon>Telluria group</taxon>
        <taxon>Massilia</taxon>
    </lineage>
</organism>
<sequence>MGKTSIRSATRAAAFVIAVLAAGASAPALANCEQPFLAPVAPTGLSVSISGESISGIYPDLLRSVSAKSPCKFTFSVVPRARQEAMFEAGKSHLLMPAVRTPRRDQLGYFVPVIGTRATLLSIDSKRAPVRSIRDLLARKELRVVLVRGFDYGDAYLDMIDQLSAQGRLLLEKDAAAVARVLDAGFADVTLMAPTVLAGAILEDKRFTWMMPKLRIEPLEELPWGESGIYISRQTVTASDRNALQNLFAAAVKSGAVYESLKRYYPAAILAGGVRPR</sequence>
<reference evidence="2" key="1">
    <citation type="submission" date="2017-10" db="EMBL/GenBank/DDBJ databases">
        <title>Massilia psychrophilum sp. nov., a novel purple-pigmented bacterium isolated from Tianshan glacier, Xinjiang Municipality, China.</title>
        <authorList>
            <person name="Wang H."/>
        </authorList>
    </citation>
    <scope>NUCLEOTIDE SEQUENCE [LARGE SCALE GENOMIC DNA]</scope>
    <source>
        <strain evidence="2">B2</strain>
    </source>
</reference>
<dbReference type="Proteomes" id="UP000229897">
    <property type="component" value="Chromosome"/>
</dbReference>
<proteinExistence type="predicted"/>
<accession>A0A2D2DRJ9</accession>
<evidence type="ECO:0000313" key="3">
    <source>
        <dbReference type="Proteomes" id="UP000229897"/>
    </source>
</evidence>
<dbReference type="SUPFAM" id="SSF53850">
    <property type="entry name" value="Periplasmic binding protein-like II"/>
    <property type="match status" value="1"/>
</dbReference>
<dbReference type="AlphaFoldDB" id="A0A2D2DRJ9"/>
<gene>
    <name evidence="2" type="ORF">CR152_26205</name>
</gene>
<feature type="chain" id="PRO_5013958054" evidence="1">
    <location>
        <begin position="31"/>
        <end position="277"/>
    </location>
</feature>
<dbReference type="Gene3D" id="3.40.190.10">
    <property type="entry name" value="Periplasmic binding protein-like II"/>
    <property type="match status" value="2"/>
</dbReference>
<name>A0A2D2DRJ9_9BURK</name>
<keyword evidence="1" id="KW-0732">Signal</keyword>
<dbReference type="KEGG" id="mass:CR152_26205"/>
<evidence type="ECO:0000256" key="1">
    <source>
        <dbReference type="SAM" id="SignalP"/>
    </source>
</evidence>
<evidence type="ECO:0000313" key="2">
    <source>
        <dbReference type="EMBL" id="ATQ77606.1"/>
    </source>
</evidence>
<keyword evidence="3" id="KW-1185">Reference proteome</keyword>
<dbReference type="EMBL" id="CP024608">
    <property type="protein sequence ID" value="ATQ77606.1"/>
    <property type="molecule type" value="Genomic_DNA"/>
</dbReference>
<dbReference type="OrthoDB" id="8592924at2"/>
<feature type="signal peptide" evidence="1">
    <location>
        <begin position="1"/>
        <end position="30"/>
    </location>
</feature>